<dbReference type="Gene3D" id="3.40.50.720">
    <property type="entry name" value="NAD(P)-binding Rossmann-like Domain"/>
    <property type="match status" value="1"/>
</dbReference>
<name>A0A517TR75_9BACT</name>
<sequence>MADGLLFHLESPASDIAVITINDPKKGANILSRPALAELDGLLTSLEKRTDLAGLIIRSTKPGNYIAGADLREFVADIDAPAEQIVEISRRGQQLFARLSKTPFVTIAAIEGICVGGGAELAVWCDRRIMAAGGDTGFGFPEVKIGIYPGWGGTARAPRIIGLSNAIEIITSGENIDAQTAAAMGLVSDVTAGGDALLNAAIRLARAEQQSKEYLEDRCRWFGPINISETELGFLGATASAYIQGQTKGHYPAPLAALEVMIGSAGVDVETACHMEAEGFPQLFGSPVNRALLNVFFLRDLNKKAGAGKGTPRDIRSVSVIGAGVMGQGIAAANIKRGIPVALGDTNADAVGRGVQGILTEASFNKQTKGPDVAKALALSPLINGTMSDAELAAADLVVEAIYENAEAKRELYARLEKKLPAHAVLCSNTSTIPISDLAAGLVRPEQFCGLHFFNPVRKMPLVEVIRGRATSDDTIATAAAYARRIGKSPIIVNDGPGFLVNRVLLPYMNEALLLLEEGASIKSVDRAATAFGMPMGPITLYDTVGLDVALHAGGVMRAAFPDRVVPSTILPAMVEAGRIGKKRGGGFFNYSGKRNDHGSESPEAAAVIDANRRGEKKFAHEELADRLLLPMLLEATRVLEDGVAANVRDVDLALIYGIGFPPFRGGLFFWADTIGAKTIVEKLKAYESLGARFAPTKLLLEHAKSGKKFYDA</sequence>
<keyword evidence="8" id="KW-0520">NAD</keyword>
<dbReference type="InterPro" id="IPR006176">
    <property type="entry name" value="3-OHacyl-CoA_DH_NAD-bd"/>
</dbReference>
<accession>A0A517TR75</accession>
<evidence type="ECO:0000259" key="14">
    <source>
        <dbReference type="Pfam" id="PF02737"/>
    </source>
</evidence>
<dbReference type="GO" id="GO:0016509">
    <property type="term" value="F:long-chain (3S)-3-hydroxyacyl-CoA dehydrogenase (NAD+) activity"/>
    <property type="evidence" value="ECO:0007669"/>
    <property type="project" value="TreeGrafter"/>
</dbReference>
<dbReference type="PROSITE" id="PS00067">
    <property type="entry name" value="3HCDH"/>
    <property type="match status" value="1"/>
</dbReference>
<dbReference type="CDD" id="cd06558">
    <property type="entry name" value="crotonase-like"/>
    <property type="match status" value="1"/>
</dbReference>
<protein>
    <recommendedName>
        <fullName evidence="4">enoyl-CoA hydratase</fullName>
        <ecNumber evidence="4">4.2.1.17</ecNumber>
    </recommendedName>
</protein>
<evidence type="ECO:0000256" key="8">
    <source>
        <dbReference type="ARBA" id="ARBA00023027"/>
    </source>
</evidence>
<feature type="domain" description="3-hydroxyacyl-CoA dehydrogenase NAD binding" evidence="14">
    <location>
        <begin position="318"/>
        <end position="495"/>
    </location>
</feature>
<evidence type="ECO:0000259" key="13">
    <source>
        <dbReference type="Pfam" id="PF00725"/>
    </source>
</evidence>
<evidence type="ECO:0000313" key="16">
    <source>
        <dbReference type="Proteomes" id="UP000317909"/>
    </source>
</evidence>
<dbReference type="InterPro" id="IPR029045">
    <property type="entry name" value="ClpP/crotonase-like_dom_sf"/>
</dbReference>
<proteinExistence type="inferred from homology"/>
<dbReference type="GO" id="GO:0006635">
    <property type="term" value="P:fatty acid beta-oxidation"/>
    <property type="evidence" value="ECO:0007669"/>
    <property type="project" value="UniProtKB-UniPathway"/>
</dbReference>
<feature type="domain" description="3-hydroxyacyl-CoA dehydrogenase C-terminal" evidence="13">
    <location>
        <begin position="498"/>
        <end position="591"/>
    </location>
</feature>
<keyword evidence="10" id="KW-0456">Lyase</keyword>
<comment type="catalytic activity">
    <reaction evidence="12">
        <text>a (3S)-3-hydroxyacyl-CoA + NAD(+) = a 3-oxoacyl-CoA + NADH + H(+)</text>
        <dbReference type="Rhea" id="RHEA:22432"/>
        <dbReference type="ChEBI" id="CHEBI:15378"/>
        <dbReference type="ChEBI" id="CHEBI:57318"/>
        <dbReference type="ChEBI" id="CHEBI:57540"/>
        <dbReference type="ChEBI" id="CHEBI:57945"/>
        <dbReference type="ChEBI" id="CHEBI:90726"/>
        <dbReference type="EC" id="1.1.1.35"/>
    </reaction>
</comment>
<keyword evidence="11" id="KW-0511">Multifunctional enzyme</keyword>
<dbReference type="EMBL" id="CP036339">
    <property type="protein sequence ID" value="QDT70877.1"/>
    <property type="molecule type" value="Genomic_DNA"/>
</dbReference>
<keyword evidence="16" id="KW-1185">Reference proteome</keyword>
<evidence type="ECO:0000256" key="11">
    <source>
        <dbReference type="ARBA" id="ARBA00023268"/>
    </source>
</evidence>
<comment type="pathway">
    <text evidence="1">Lipid metabolism; fatty acid beta-oxidation.</text>
</comment>
<evidence type="ECO:0000256" key="4">
    <source>
        <dbReference type="ARBA" id="ARBA00012076"/>
    </source>
</evidence>
<keyword evidence="5" id="KW-0276">Fatty acid metabolism</keyword>
<dbReference type="InterPro" id="IPR050136">
    <property type="entry name" value="FA_oxidation_alpha_subunit"/>
</dbReference>
<dbReference type="GO" id="GO:0070403">
    <property type="term" value="F:NAD+ binding"/>
    <property type="evidence" value="ECO:0007669"/>
    <property type="project" value="InterPro"/>
</dbReference>
<dbReference type="OrthoDB" id="9771883at2"/>
<dbReference type="InterPro" id="IPR008927">
    <property type="entry name" value="6-PGluconate_DH-like_C_sf"/>
</dbReference>
<dbReference type="SUPFAM" id="SSF52096">
    <property type="entry name" value="ClpP/crotonase"/>
    <property type="match status" value="1"/>
</dbReference>
<evidence type="ECO:0000313" key="15">
    <source>
        <dbReference type="EMBL" id="QDT70877.1"/>
    </source>
</evidence>
<dbReference type="Pfam" id="PF00378">
    <property type="entry name" value="ECH_1"/>
    <property type="match status" value="1"/>
</dbReference>
<evidence type="ECO:0000256" key="2">
    <source>
        <dbReference type="ARBA" id="ARBA00007005"/>
    </source>
</evidence>
<gene>
    <name evidence="15" type="primary">fadB</name>
    <name evidence="15" type="ORF">I41_00300</name>
</gene>
<evidence type="ECO:0000256" key="9">
    <source>
        <dbReference type="ARBA" id="ARBA00023098"/>
    </source>
</evidence>
<keyword evidence="6" id="KW-0442">Lipid degradation</keyword>
<comment type="similarity">
    <text evidence="3">In the N-terminal section; belongs to the enoyl-CoA hydratase/isomerase family.</text>
</comment>
<dbReference type="Pfam" id="PF00725">
    <property type="entry name" value="3HCDH"/>
    <property type="match status" value="2"/>
</dbReference>
<dbReference type="InterPro" id="IPR001753">
    <property type="entry name" value="Enoyl-CoA_hydra/iso"/>
</dbReference>
<evidence type="ECO:0000256" key="5">
    <source>
        <dbReference type="ARBA" id="ARBA00022832"/>
    </source>
</evidence>
<organism evidence="15 16">
    <name type="scientific">Lacipirellula limnantheis</name>
    <dbReference type="NCBI Taxonomy" id="2528024"/>
    <lineage>
        <taxon>Bacteria</taxon>
        <taxon>Pseudomonadati</taxon>
        <taxon>Planctomycetota</taxon>
        <taxon>Planctomycetia</taxon>
        <taxon>Pirellulales</taxon>
        <taxon>Lacipirellulaceae</taxon>
        <taxon>Lacipirellula</taxon>
    </lineage>
</organism>
<evidence type="ECO:0000256" key="10">
    <source>
        <dbReference type="ARBA" id="ARBA00023239"/>
    </source>
</evidence>
<dbReference type="RefSeq" id="WP_145429811.1">
    <property type="nucleotide sequence ID" value="NZ_CP036339.1"/>
</dbReference>
<dbReference type="SUPFAM" id="SSF48179">
    <property type="entry name" value="6-phosphogluconate dehydrogenase C-terminal domain-like"/>
    <property type="match status" value="2"/>
</dbReference>
<dbReference type="InterPro" id="IPR036291">
    <property type="entry name" value="NAD(P)-bd_dom_sf"/>
</dbReference>
<keyword evidence="9" id="KW-0443">Lipid metabolism</keyword>
<dbReference type="Gene3D" id="3.90.226.10">
    <property type="entry name" value="2-enoyl-CoA Hydratase, Chain A, domain 1"/>
    <property type="match status" value="1"/>
</dbReference>
<evidence type="ECO:0000256" key="7">
    <source>
        <dbReference type="ARBA" id="ARBA00023002"/>
    </source>
</evidence>
<feature type="domain" description="3-hydroxyacyl-CoA dehydrogenase C-terminal" evidence="13">
    <location>
        <begin position="625"/>
        <end position="708"/>
    </location>
</feature>
<dbReference type="FunFam" id="3.40.50.720:FF:000009">
    <property type="entry name" value="Fatty oxidation complex, alpha subunit"/>
    <property type="match status" value="1"/>
</dbReference>
<evidence type="ECO:0000256" key="6">
    <source>
        <dbReference type="ARBA" id="ARBA00022963"/>
    </source>
</evidence>
<dbReference type="Proteomes" id="UP000317909">
    <property type="component" value="Chromosome"/>
</dbReference>
<comment type="similarity">
    <text evidence="2">In the central section; belongs to the 3-hydroxyacyl-CoA dehydrogenase family.</text>
</comment>
<dbReference type="PANTHER" id="PTHR43612:SF3">
    <property type="entry name" value="TRIFUNCTIONAL ENZYME SUBUNIT ALPHA, MITOCHONDRIAL"/>
    <property type="match status" value="1"/>
</dbReference>
<dbReference type="Gene3D" id="1.10.1040.50">
    <property type="match status" value="1"/>
</dbReference>
<dbReference type="UniPathway" id="UPA00659"/>
<evidence type="ECO:0000256" key="3">
    <source>
        <dbReference type="ARBA" id="ARBA00008750"/>
    </source>
</evidence>
<dbReference type="AlphaFoldDB" id="A0A517TR75"/>
<dbReference type="SUPFAM" id="SSF51735">
    <property type="entry name" value="NAD(P)-binding Rossmann-fold domains"/>
    <property type="match status" value="1"/>
</dbReference>
<evidence type="ECO:0000256" key="12">
    <source>
        <dbReference type="ARBA" id="ARBA00049556"/>
    </source>
</evidence>
<dbReference type="Pfam" id="PF02737">
    <property type="entry name" value="3HCDH_N"/>
    <property type="match status" value="1"/>
</dbReference>
<reference evidence="15 16" key="1">
    <citation type="submission" date="2019-02" db="EMBL/GenBank/DDBJ databases">
        <title>Deep-cultivation of Planctomycetes and their phenomic and genomic characterization uncovers novel biology.</title>
        <authorList>
            <person name="Wiegand S."/>
            <person name="Jogler M."/>
            <person name="Boedeker C."/>
            <person name="Pinto D."/>
            <person name="Vollmers J."/>
            <person name="Rivas-Marin E."/>
            <person name="Kohn T."/>
            <person name="Peeters S.H."/>
            <person name="Heuer A."/>
            <person name="Rast P."/>
            <person name="Oberbeckmann S."/>
            <person name="Bunk B."/>
            <person name="Jeske O."/>
            <person name="Meyerdierks A."/>
            <person name="Storesund J.E."/>
            <person name="Kallscheuer N."/>
            <person name="Luecker S."/>
            <person name="Lage O.M."/>
            <person name="Pohl T."/>
            <person name="Merkel B.J."/>
            <person name="Hornburger P."/>
            <person name="Mueller R.-W."/>
            <person name="Bruemmer F."/>
            <person name="Labrenz M."/>
            <person name="Spormann A.M."/>
            <person name="Op den Camp H."/>
            <person name="Overmann J."/>
            <person name="Amann R."/>
            <person name="Jetten M.S.M."/>
            <person name="Mascher T."/>
            <person name="Medema M.H."/>
            <person name="Devos D.P."/>
            <person name="Kaster A.-K."/>
            <person name="Ovreas L."/>
            <person name="Rohde M."/>
            <person name="Galperin M.Y."/>
            <person name="Jogler C."/>
        </authorList>
    </citation>
    <scope>NUCLEOTIDE SEQUENCE [LARGE SCALE GENOMIC DNA]</scope>
    <source>
        <strain evidence="15 16">I41</strain>
    </source>
</reference>
<dbReference type="KEGG" id="llh:I41_00300"/>
<dbReference type="GO" id="GO:0004300">
    <property type="term" value="F:enoyl-CoA hydratase activity"/>
    <property type="evidence" value="ECO:0007669"/>
    <property type="project" value="UniProtKB-EC"/>
</dbReference>
<dbReference type="InterPro" id="IPR006108">
    <property type="entry name" value="3HC_DH_C"/>
</dbReference>
<dbReference type="EC" id="4.2.1.17" evidence="4"/>
<evidence type="ECO:0000256" key="1">
    <source>
        <dbReference type="ARBA" id="ARBA00005005"/>
    </source>
</evidence>
<dbReference type="InterPro" id="IPR006180">
    <property type="entry name" value="3-OHacyl-CoA_DH_CS"/>
</dbReference>
<keyword evidence="7" id="KW-0560">Oxidoreductase</keyword>
<dbReference type="PANTHER" id="PTHR43612">
    <property type="entry name" value="TRIFUNCTIONAL ENZYME SUBUNIT ALPHA"/>
    <property type="match status" value="1"/>
</dbReference>